<dbReference type="GO" id="GO:0003723">
    <property type="term" value="F:RNA binding"/>
    <property type="evidence" value="ECO:0007669"/>
    <property type="project" value="TreeGrafter"/>
</dbReference>
<gene>
    <name evidence="4" type="ORF">S06H3_54622</name>
</gene>
<proteinExistence type="inferred from homology"/>
<dbReference type="GO" id="GO:0022625">
    <property type="term" value="C:cytosolic large ribosomal subunit"/>
    <property type="evidence" value="ECO:0007669"/>
    <property type="project" value="TreeGrafter"/>
</dbReference>
<dbReference type="InterPro" id="IPR024794">
    <property type="entry name" value="Rbsml_eL15_core_dom_sf"/>
</dbReference>
<dbReference type="Gene3D" id="3.40.1120.10">
    <property type="entry name" value="Ribosomal protein l15e"/>
    <property type="match status" value="1"/>
</dbReference>
<dbReference type="AlphaFoldDB" id="X1R9M7"/>
<protein>
    <recommendedName>
        <fullName evidence="5">50S ribosomal protein L15e</fullName>
    </recommendedName>
</protein>
<evidence type="ECO:0008006" key="5">
    <source>
        <dbReference type="Google" id="ProtNLM"/>
    </source>
</evidence>
<comment type="caution">
    <text evidence="4">The sequence shown here is derived from an EMBL/GenBank/DDBJ whole genome shotgun (WGS) entry which is preliminary data.</text>
</comment>
<evidence type="ECO:0000313" key="4">
    <source>
        <dbReference type="EMBL" id="GAI52299.1"/>
    </source>
</evidence>
<dbReference type="GO" id="GO:0003735">
    <property type="term" value="F:structural constituent of ribosome"/>
    <property type="evidence" value="ECO:0007669"/>
    <property type="project" value="InterPro"/>
</dbReference>
<evidence type="ECO:0000256" key="2">
    <source>
        <dbReference type="ARBA" id="ARBA00022980"/>
    </source>
</evidence>
<dbReference type="PANTHER" id="PTHR11847">
    <property type="entry name" value="RIBOSOMAL PROTEIN L15"/>
    <property type="match status" value="1"/>
</dbReference>
<dbReference type="SUPFAM" id="SSF54189">
    <property type="entry name" value="Ribosomal proteins S24e, L23 and L15e"/>
    <property type="match status" value="1"/>
</dbReference>
<dbReference type="InterPro" id="IPR000439">
    <property type="entry name" value="Ribosomal_eL15"/>
</dbReference>
<keyword evidence="2" id="KW-0689">Ribosomal protein</keyword>
<evidence type="ECO:0000256" key="1">
    <source>
        <dbReference type="ARBA" id="ARBA00006857"/>
    </source>
</evidence>
<reference evidence="4" key="1">
    <citation type="journal article" date="2014" name="Front. Microbiol.">
        <title>High frequency of phylogenetically diverse reductive dehalogenase-homologous genes in deep subseafloor sedimentary metagenomes.</title>
        <authorList>
            <person name="Kawai M."/>
            <person name="Futagami T."/>
            <person name="Toyoda A."/>
            <person name="Takaki Y."/>
            <person name="Nishi S."/>
            <person name="Hori S."/>
            <person name="Arai W."/>
            <person name="Tsubouchi T."/>
            <person name="Morono Y."/>
            <person name="Uchiyama I."/>
            <person name="Ito T."/>
            <person name="Fujiyama A."/>
            <person name="Inagaki F."/>
            <person name="Takami H."/>
        </authorList>
    </citation>
    <scope>NUCLEOTIDE SEQUENCE</scope>
    <source>
        <strain evidence="4">Expedition CK06-06</strain>
    </source>
</reference>
<feature type="non-terminal residue" evidence="4">
    <location>
        <position position="1"/>
    </location>
</feature>
<dbReference type="GO" id="GO:0002181">
    <property type="term" value="P:cytoplasmic translation"/>
    <property type="evidence" value="ECO:0007669"/>
    <property type="project" value="TreeGrafter"/>
</dbReference>
<comment type="similarity">
    <text evidence="1">Belongs to the eukaryotic ribosomal protein eL15 family.</text>
</comment>
<sequence>DGKRKWYEIIFVEPANPTIKSDKNLNWVCSRKHKGRVFRGKTSAGKKGRALV</sequence>
<dbReference type="EMBL" id="BARV01034959">
    <property type="protein sequence ID" value="GAI52299.1"/>
    <property type="molecule type" value="Genomic_DNA"/>
</dbReference>
<dbReference type="PANTHER" id="PTHR11847:SF4">
    <property type="entry name" value="LARGE RIBOSOMAL SUBUNIT PROTEIN EL15"/>
    <property type="match status" value="1"/>
</dbReference>
<evidence type="ECO:0000256" key="3">
    <source>
        <dbReference type="ARBA" id="ARBA00023274"/>
    </source>
</evidence>
<keyword evidence="3" id="KW-0687">Ribonucleoprotein</keyword>
<dbReference type="InterPro" id="IPR012678">
    <property type="entry name" value="Ribosomal_uL23/eL15/eS24_sf"/>
</dbReference>
<name>X1R9M7_9ZZZZ</name>
<organism evidence="4">
    <name type="scientific">marine sediment metagenome</name>
    <dbReference type="NCBI Taxonomy" id="412755"/>
    <lineage>
        <taxon>unclassified sequences</taxon>
        <taxon>metagenomes</taxon>
        <taxon>ecological metagenomes</taxon>
    </lineage>
</organism>
<accession>X1R9M7</accession>
<dbReference type="Pfam" id="PF00827">
    <property type="entry name" value="Ribosomal_L15e"/>
    <property type="match status" value="1"/>
</dbReference>